<accession>A0ACC0HLF7</accession>
<proteinExistence type="predicted"/>
<organism evidence="1 2">
    <name type="scientific">Camellia lanceoleosa</name>
    <dbReference type="NCBI Taxonomy" id="1840588"/>
    <lineage>
        <taxon>Eukaryota</taxon>
        <taxon>Viridiplantae</taxon>
        <taxon>Streptophyta</taxon>
        <taxon>Embryophyta</taxon>
        <taxon>Tracheophyta</taxon>
        <taxon>Spermatophyta</taxon>
        <taxon>Magnoliopsida</taxon>
        <taxon>eudicotyledons</taxon>
        <taxon>Gunneridae</taxon>
        <taxon>Pentapetalae</taxon>
        <taxon>asterids</taxon>
        <taxon>Ericales</taxon>
        <taxon>Theaceae</taxon>
        <taxon>Camellia</taxon>
    </lineage>
</organism>
<gene>
    <name evidence="1" type="ORF">LOK49_LG05G02705</name>
</gene>
<comment type="caution">
    <text evidence="1">The sequence shown here is derived from an EMBL/GenBank/DDBJ whole genome shotgun (WGS) entry which is preliminary data.</text>
</comment>
<evidence type="ECO:0000313" key="1">
    <source>
        <dbReference type="EMBL" id="KAI8013732.1"/>
    </source>
</evidence>
<protein>
    <submittedName>
        <fullName evidence="1">Uncharacterized protein</fullName>
    </submittedName>
</protein>
<keyword evidence="2" id="KW-1185">Reference proteome</keyword>
<dbReference type="Proteomes" id="UP001060215">
    <property type="component" value="Chromosome 4"/>
</dbReference>
<dbReference type="EMBL" id="CM045761">
    <property type="protein sequence ID" value="KAI8013732.1"/>
    <property type="molecule type" value="Genomic_DNA"/>
</dbReference>
<reference evidence="1 2" key="1">
    <citation type="journal article" date="2022" name="Plant J.">
        <title>Chromosome-level genome of Camellia lanceoleosa provides a valuable resource for understanding genome evolution and self-incompatibility.</title>
        <authorList>
            <person name="Gong W."/>
            <person name="Xiao S."/>
            <person name="Wang L."/>
            <person name="Liao Z."/>
            <person name="Chang Y."/>
            <person name="Mo W."/>
            <person name="Hu G."/>
            <person name="Li W."/>
            <person name="Zhao G."/>
            <person name="Zhu H."/>
            <person name="Hu X."/>
            <person name="Ji K."/>
            <person name="Xiang X."/>
            <person name="Song Q."/>
            <person name="Yuan D."/>
            <person name="Jin S."/>
            <person name="Zhang L."/>
        </authorList>
    </citation>
    <scope>NUCLEOTIDE SEQUENCE [LARGE SCALE GENOMIC DNA]</scope>
    <source>
        <strain evidence="1">SQ_2022a</strain>
    </source>
</reference>
<name>A0ACC0HLF7_9ERIC</name>
<sequence>MATEDKSTDLASSKGTNKTDSEAKGKSKDKKKKKKQSTDSFIENMEQCNSALEDMHNISLEEKKLKTVNAFQRVKINEVEFANERLQNNSYWAKDSAEVGYDAKAQEILGQVKGRYVFELHHVFTN</sequence>
<evidence type="ECO:0000313" key="2">
    <source>
        <dbReference type="Proteomes" id="UP001060215"/>
    </source>
</evidence>